<sequence length="226" mass="23679">MKTLSVSTISGAAIGRWPYILSALGIKVPSAGHHGACPACGGKDRFRLDDKAGRGTWFCNQCGHGDGLDLVRLVTGRKIKEAAGMVSEALALPEIQEKPALPARKKATGKEAGAERYTRLRQQSCNGEPVYLTNKGLHGYSLPLLSQPLNLAGITFSSGSLLLPLTDISGNITGGQLINPDGDKSLLPGSQLSGAFIALTDIPAETPEQVIITGGFCHGAYRQSAD</sequence>
<dbReference type="InterPro" id="IPR036977">
    <property type="entry name" value="DNA_primase_Znf_CHC2"/>
</dbReference>
<dbReference type="GO" id="GO:0008270">
    <property type="term" value="F:zinc ion binding"/>
    <property type="evidence" value="ECO:0007669"/>
    <property type="project" value="InterPro"/>
</dbReference>
<dbReference type="GO" id="GO:0003677">
    <property type="term" value="F:DNA binding"/>
    <property type="evidence" value="ECO:0007669"/>
    <property type="project" value="InterPro"/>
</dbReference>
<dbReference type="InterPro" id="IPR013237">
    <property type="entry name" value="Phage_T7_Gp4_N"/>
</dbReference>
<feature type="domain" description="DNA primase/helicase Gp4 N-terminal Bacteriophage T7-like" evidence="1">
    <location>
        <begin position="32"/>
        <end position="68"/>
    </location>
</feature>
<evidence type="ECO:0000313" key="3">
    <source>
        <dbReference type="Proteomes" id="UP000254762"/>
    </source>
</evidence>
<dbReference type="Proteomes" id="UP000254762">
    <property type="component" value="Unassembled WGS sequence"/>
</dbReference>
<dbReference type="Gene3D" id="3.90.580.10">
    <property type="entry name" value="Zinc finger, CHC2-type domain"/>
    <property type="match status" value="1"/>
</dbReference>
<evidence type="ECO:0000313" key="2">
    <source>
        <dbReference type="EMBL" id="SUG34659.1"/>
    </source>
</evidence>
<gene>
    <name evidence="2" type="ORF">NCTC7304_04183</name>
</gene>
<dbReference type="GO" id="GO:0004386">
    <property type="term" value="F:helicase activity"/>
    <property type="evidence" value="ECO:0007669"/>
    <property type="project" value="InterPro"/>
</dbReference>
<dbReference type="GO" id="GO:0006260">
    <property type="term" value="P:DNA replication"/>
    <property type="evidence" value="ECO:0007669"/>
    <property type="project" value="InterPro"/>
</dbReference>
<dbReference type="EMBL" id="UGXD01000002">
    <property type="protein sequence ID" value="SUG34659.1"/>
    <property type="molecule type" value="Genomic_DNA"/>
</dbReference>
<dbReference type="SUPFAM" id="SSF57783">
    <property type="entry name" value="Zinc beta-ribbon"/>
    <property type="match status" value="1"/>
</dbReference>
<accession>A0A379SYZ4</accession>
<dbReference type="AlphaFoldDB" id="A0A379SYZ4"/>
<protein>
    <submittedName>
        <fullName evidence="2">DNA primase</fullName>
    </submittedName>
</protein>
<dbReference type="Pfam" id="PF08273">
    <property type="entry name" value="Zn_Ribbon_Prim"/>
    <property type="match status" value="1"/>
</dbReference>
<name>A0A379SYZ4_SALER</name>
<dbReference type="SMART" id="SM00778">
    <property type="entry name" value="Prim_Zn_Ribbon"/>
    <property type="match status" value="1"/>
</dbReference>
<reference evidence="2 3" key="1">
    <citation type="submission" date="2018-06" db="EMBL/GenBank/DDBJ databases">
        <authorList>
            <consortium name="Pathogen Informatics"/>
            <person name="Doyle S."/>
        </authorList>
    </citation>
    <scope>NUCLEOTIDE SEQUENCE [LARGE SCALE GENOMIC DNA]</scope>
    <source>
        <strain evidence="2 3">NCTC7304</strain>
    </source>
</reference>
<proteinExistence type="predicted"/>
<evidence type="ECO:0000259" key="1">
    <source>
        <dbReference type="SMART" id="SM00778"/>
    </source>
</evidence>
<organism evidence="2 3">
    <name type="scientific">Salmonella enterica subsp. arizonae</name>
    <dbReference type="NCBI Taxonomy" id="59203"/>
    <lineage>
        <taxon>Bacteria</taxon>
        <taxon>Pseudomonadati</taxon>
        <taxon>Pseudomonadota</taxon>
        <taxon>Gammaproteobacteria</taxon>
        <taxon>Enterobacterales</taxon>
        <taxon>Enterobacteriaceae</taxon>
        <taxon>Salmonella</taxon>
    </lineage>
</organism>